<sequence length="65" mass="7183">MDIIEVTEDNSIRLTKRIHHWGTTFTASSGRVVSAAMKKGNKFGCLDAAISQDHIYILFSGKSDL</sequence>
<protein>
    <submittedName>
        <fullName evidence="1">Uncharacterized protein</fullName>
    </submittedName>
</protein>
<gene>
    <name evidence="1" type="ORF">EL17_12230</name>
</gene>
<dbReference type="Proteomes" id="UP000027821">
    <property type="component" value="Unassembled WGS sequence"/>
</dbReference>
<evidence type="ECO:0000313" key="1">
    <source>
        <dbReference type="EMBL" id="KEO73659.1"/>
    </source>
</evidence>
<dbReference type="AlphaFoldDB" id="A0A074KXK0"/>
<comment type="caution">
    <text evidence="1">The sequence shown here is derived from an EMBL/GenBank/DDBJ whole genome shotgun (WGS) entry which is preliminary data.</text>
</comment>
<organism evidence="1 2">
    <name type="scientific">Anditalea andensis</name>
    <dbReference type="NCBI Taxonomy" id="1048983"/>
    <lineage>
        <taxon>Bacteria</taxon>
        <taxon>Pseudomonadati</taxon>
        <taxon>Bacteroidota</taxon>
        <taxon>Cytophagia</taxon>
        <taxon>Cytophagales</taxon>
        <taxon>Cytophagaceae</taxon>
        <taxon>Anditalea</taxon>
    </lineage>
</organism>
<evidence type="ECO:0000313" key="2">
    <source>
        <dbReference type="Proteomes" id="UP000027821"/>
    </source>
</evidence>
<reference evidence="1 2" key="1">
    <citation type="submission" date="2014-04" db="EMBL/GenBank/DDBJ databases">
        <title>Characterization and application of a salt tolerant electro-active bacterium.</title>
        <authorList>
            <person name="Yang L."/>
            <person name="Wei S."/>
            <person name="Tay Q.X.M."/>
        </authorList>
    </citation>
    <scope>NUCLEOTIDE SEQUENCE [LARGE SCALE GENOMIC DNA]</scope>
    <source>
        <strain evidence="1 2">LY1</strain>
    </source>
</reference>
<dbReference type="STRING" id="1048983.EL17_12230"/>
<dbReference type="EMBL" id="JMIH01000021">
    <property type="protein sequence ID" value="KEO73659.1"/>
    <property type="molecule type" value="Genomic_DNA"/>
</dbReference>
<accession>A0A074KXK0</accession>
<proteinExistence type="predicted"/>
<name>A0A074KXK0_9BACT</name>
<keyword evidence="2" id="KW-1185">Reference proteome</keyword>